<gene>
    <name evidence="2" type="ORF">KK1_042838</name>
</gene>
<evidence type="ECO:0000256" key="1">
    <source>
        <dbReference type="SAM" id="SignalP"/>
    </source>
</evidence>
<keyword evidence="3" id="KW-1185">Reference proteome</keyword>
<organism evidence="2 3">
    <name type="scientific">Cajanus cajan</name>
    <name type="common">Pigeon pea</name>
    <name type="synonym">Cajanus indicus</name>
    <dbReference type="NCBI Taxonomy" id="3821"/>
    <lineage>
        <taxon>Eukaryota</taxon>
        <taxon>Viridiplantae</taxon>
        <taxon>Streptophyta</taxon>
        <taxon>Embryophyta</taxon>
        <taxon>Tracheophyta</taxon>
        <taxon>Spermatophyta</taxon>
        <taxon>Magnoliopsida</taxon>
        <taxon>eudicotyledons</taxon>
        <taxon>Gunneridae</taxon>
        <taxon>Pentapetalae</taxon>
        <taxon>rosids</taxon>
        <taxon>fabids</taxon>
        <taxon>Fabales</taxon>
        <taxon>Fabaceae</taxon>
        <taxon>Papilionoideae</taxon>
        <taxon>50 kb inversion clade</taxon>
        <taxon>NPAAA clade</taxon>
        <taxon>indigoferoid/millettioid clade</taxon>
        <taxon>Phaseoleae</taxon>
        <taxon>Cajanus</taxon>
    </lineage>
</organism>
<dbReference type="GO" id="GO:0035673">
    <property type="term" value="F:oligopeptide transmembrane transporter activity"/>
    <property type="evidence" value="ECO:0007669"/>
    <property type="project" value="InterPro"/>
</dbReference>
<dbReference type="PANTHER" id="PTHR31645:SF22">
    <property type="entry name" value="METAL-NICOTIANAMINE TRANSPORTER YSL7-RELATED"/>
    <property type="match status" value="1"/>
</dbReference>
<dbReference type="Gramene" id="C.cajan_37753.t">
    <property type="protein sequence ID" value="C.cajan_37753.t.cds1"/>
    <property type="gene ID" value="C.cajan_37753"/>
</dbReference>
<evidence type="ECO:0000313" key="3">
    <source>
        <dbReference type="Proteomes" id="UP000075243"/>
    </source>
</evidence>
<reference evidence="2" key="1">
    <citation type="journal article" date="2012" name="Nat. Biotechnol.">
        <title>Draft genome sequence of pigeonpea (Cajanus cajan), an orphan legume crop of resource-poor farmers.</title>
        <authorList>
            <person name="Varshney R.K."/>
            <person name="Chen W."/>
            <person name="Li Y."/>
            <person name="Bharti A.K."/>
            <person name="Saxena R.K."/>
            <person name="Schlueter J.A."/>
            <person name="Donoghue M.T."/>
            <person name="Azam S."/>
            <person name="Fan G."/>
            <person name="Whaley A.M."/>
            <person name="Farmer A.D."/>
            <person name="Sheridan J."/>
            <person name="Iwata A."/>
            <person name="Tuteja R."/>
            <person name="Penmetsa R.V."/>
            <person name="Wu W."/>
            <person name="Upadhyaya H.D."/>
            <person name="Yang S.P."/>
            <person name="Shah T."/>
            <person name="Saxena K.B."/>
            <person name="Michael T."/>
            <person name="McCombie W.R."/>
            <person name="Yang B."/>
            <person name="Zhang G."/>
            <person name="Yang H."/>
            <person name="Wang J."/>
            <person name="Spillane C."/>
            <person name="Cook D.R."/>
            <person name="May G.D."/>
            <person name="Xu X."/>
            <person name="Jackson S.A."/>
        </authorList>
    </citation>
    <scope>NUCLEOTIDE SEQUENCE [LARGE SCALE GENOMIC DNA]</scope>
</reference>
<proteinExistence type="predicted"/>
<feature type="chain" id="PRO_5007587628" evidence="1">
    <location>
        <begin position="20"/>
        <end position="66"/>
    </location>
</feature>
<dbReference type="STRING" id="3821.A0A151R0H0"/>
<dbReference type="PANTHER" id="PTHR31645">
    <property type="entry name" value="OLIGOPEPTIDE TRANSPORTER YGL114W-RELATED"/>
    <property type="match status" value="1"/>
</dbReference>
<accession>A0A151R0H0</accession>
<dbReference type="EMBL" id="KQ484273">
    <property type="protein sequence ID" value="KYP36064.1"/>
    <property type="molecule type" value="Genomic_DNA"/>
</dbReference>
<dbReference type="InterPro" id="IPR045035">
    <property type="entry name" value="YSL-like"/>
</dbReference>
<evidence type="ECO:0000313" key="2">
    <source>
        <dbReference type="EMBL" id="KYP36064.1"/>
    </source>
</evidence>
<dbReference type="GO" id="GO:0016020">
    <property type="term" value="C:membrane"/>
    <property type="evidence" value="ECO:0007669"/>
    <property type="project" value="TreeGrafter"/>
</dbReference>
<name>A0A151R0H0_CAJCA</name>
<dbReference type="AlphaFoldDB" id="A0A151R0H0"/>
<feature type="signal peptide" evidence="1">
    <location>
        <begin position="1"/>
        <end position="19"/>
    </location>
</feature>
<protein>
    <submittedName>
        <fullName evidence="2">Metal-nicotianamine transporter YSL7</fullName>
    </submittedName>
</protein>
<dbReference type="Proteomes" id="UP000075243">
    <property type="component" value="Unassembled WGS sequence"/>
</dbReference>
<keyword evidence="1" id="KW-0732">Signal</keyword>
<sequence>MCVDGLIMFILWKIASVNADAFGSIVTCALICGEGSWTISSSLLTFWRIKTPVCMKVLPLTCLLMV</sequence>